<dbReference type="RefSeq" id="WP_070402798.1">
    <property type="nucleotide sequence ID" value="NZ_BJVW01000006.1"/>
</dbReference>
<evidence type="ECO:0000313" key="1">
    <source>
        <dbReference type="EMBL" id="AOX17133.1"/>
    </source>
</evidence>
<dbReference type="OrthoDB" id="7165680at2"/>
<proteinExistence type="predicted"/>
<keyword evidence="2" id="KW-1185">Reference proteome</keyword>
<dbReference type="Proteomes" id="UP000179145">
    <property type="component" value="Chromosome"/>
</dbReference>
<evidence type="ECO:0000313" key="2">
    <source>
        <dbReference type="Proteomes" id="UP000179145"/>
    </source>
</evidence>
<organism evidence="1 2">
    <name type="scientific">Kozakia baliensis</name>
    <dbReference type="NCBI Taxonomy" id="153496"/>
    <lineage>
        <taxon>Bacteria</taxon>
        <taxon>Pseudomonadati</taxon>
        <taxon>Pseudomonadota</taxon>
        <taxon>Alphaproteobacteria</taxon>
        <taxon>Acetobacterales</taxon>
        <taxon>Acetobacteraceae</taxon>
        <taxon>Kozakia</taxon>
    </lineage>
</organism>
<name>A0A1D8UU05_9PROT</name>
<dbReference type="EMBL" id="CP014674">
    <property type="protein sequence ID" value="AOX17133.1"/>
    <property type="molecule type" value="Genomic_DNA"/>
</dbReference>
<dbReference type="STRING" id="153496.A0U89_08235"/>
<accession>A0A1D8UU05</accession>
<reference evidence="1 2" key="1">
    <citation type="journal article" date="2016" name="Microb. Cell Fact.">
        <title>Dissection of exopolysaccharide biosynthesis in Kozakia baliensis.</title>
        <authorList>
            <person name="Brandt J.U."/>
            <person name="Jakob F."/>
            <person name="Behr J."/>
            <person name="Geissler A.J."/>
            <person name="Vogel R.F."/>
        </authorList>
    </citation>
    <scope>NUCLEOTIDE SEQUENCE [LARGE SCALE GENOMIC DNA]</scope>
    <source>
        <strain evidence="1 2">DSM 14400</strain>
    </source>
</reference>
<sequence>MIRPFTILCAILAGGSGLFLYTKKHETTVLDQNITKIVQDTERVRQQTAMLRTQWALLNQPDRLSALSGRFLTDLHPMEPNQFVRLASIIDTLPNPGTKPAVRDPREGLDAQIAHAPATATPHVASPAPVAPPVSHEAPLVLASAAPQPTRHRSAVAPVARPRPLPDAPQADARPASHVHSAEIAQAEPHIVSDDYSRAARHAARLREAALREALHNEAARPARAEPTVRFAAYHGGRPQATMAAAWRPAAAETHAAPHLTNSVHHTVPRAQESAIGSGSALGGSGSALPPPMPIGN</sequence>
<protein>
    <submittedName>
        <fullName evidence="1">Uncharacterized protein</fullName>
    </submittedName>
</protein>
<dbReference type="eggNOG" id="COG5462">
    <property type="taxonomic scope" value="Bacteria"/>
</dbReference>
<gene>
    <name evidence="1" type="ORF">A0U89_08235</name>
</gene>
<dbReference type="AlphaFoldDB" id="A0A1D8UU05"/>
<dbReference type="KEGG" id="kba:A0U89_08235"/>